<feature type="region of interest" description="Disordered" evidence="15">
    <location>
        <begin position="164"/>
        <end position="246"/>
    </location>
</feature>
<dbReference type="SUPFAM" id="SSF100879">
    <property type="entry name" value="Lesion bypass DNA polymerase (Y-family), little finger domain"/>
    <property type="match status" value="1"/>
</dbReference>
<dbReference type="Gene3D" id="3.40.50.10190">
    <property type="entry name" value="BRCT domain"/>
    <property type="match status" value="1"/>
</dbReference>
<keyword evidence="9 14" id="KW-0460">Magnesium</keyword>
<evidence type="ECO:0000313" key="19">
    <source>
        <dbReference type="Proteomes" id="UP000440578"/>
    </source>
</evidence>
<feature type="domain" description="BRCT" evidence="16">
    <location>
        <begin position="41"/>
        <end position="131"/>
    </location>
</feature>
<dbReference type="Gene3D" id="3.40.1170.60">
    <property type="match status" value="1"/>
</dbReference>
<dbReference type="Pfam" id="PF16727">
    <property type="entry name" value="REV1_C"/>
    <property type="match status" value="1"/>
</dbReference>
<dbReference type="InterPro" id="IPR036420">
    <property type="entry name" value="BRCT_dom_sf"/>
</dbReference>
<feature type="compositionally biased region" description="Low complexity" evidence="15">
    <location>
        <begin position="736"/>
        <end position="754"/>
    </location>
</feature>
<feature type="region of interest" description="Disordered" evidence="15">
    <location>
        <begin position="291"/>
        <end position="326"/>
    </location>
</feature>
<dbReference type="GO" id="GO:0046872">
    <property type="term" value="F:metal ion binding"/>
    <property type="evidence" value="ECO:0007669"/>
    <property type="project" value="UniProtKB-KW"/>
</dbReference>
<dbReference type="Pfam" id="PF00817">
    <property type="entry name" value="IMS"/>
    <property type="match status" value="2"/>
</dbReference>
<reference evidence="18 19" key="1">
    <citation type="submission" date="2019-07" db="EMBL/GenBank/DDBJ databases">
        <title>Draft genome assembly of a fouling barnacle, Amphibalanus amphitrite (Darwin, 1854): The first reference genome for Thecostraca.</title>
        <authorList>
            <person name="Kim W."/>
        </authorList>
    </citation>
    <scope>NUCLEOTIDE SEQUENCE [LARGE SCALE GENOMIC DNA]</scope>
    <source>
        <strain evidence="18">SNU_AA5</strain>
        <tissue evidence="18">Soma without cirri and trophi</tissue>
    </source>
</reference>
<evidence type="ECO:0000256" key="12">
    <source>
        <dbReference type="ARBA" id="ARBA00023242"/>
    </source>
</evidence>
<evidence type="ECO:0000256" key="6">
    <source>
        <dbReference type="ARBA" id="ARBA00022695"/>
    </source>
</evidence>
<feature type="compositionally biased region" description="Basic and acidic residues" evidence="15">
    <location>
        <begin position="373"/>
        <end position="385"/>
    </location>
</feature>
<accession>A0A6A4WR65</accession>
<dbReference type="AlphaFoldDB" id="A0A6A4WR65"/>
<keyword evidence="19" id="KW-1185">Reference proteome</keyword>
<feature type="compositionally biased region" description="Acidic residues" evidence="15">
    <location>
        <begin position="204"/>
        <end position="213"/>
    </location>
</feature>
<dbReference type="Gene3D" id="6.10.250.1490">
    <property type="match status" value="1"/>
</dbReference>
<evidence type="ECO:0000256" key="1">
    <source>
        <dbReference type="ARBA" id="ARBA00004123"/>
    </source>
</evidence>
<keyword evidence="7 14" id="KW-0479">Metal-binding</keyword>
<dbReference type="PIRSF" id="PIRSF036573">
    <property type="entry name" value="REV1"/>
    <property type="match status" value="1"/>
</dbReference>
<comment type="function">
    <text evidence="13">Deoxycytidyl transferase involved in DNA repair. Transfers a dCMP residue from dCTP to the 3'-end of a DNA primer in a template-dependent reaction. May assist in the first step in the bypass of abasic lesions by the insertion of a nucleotide opposite the lesion. Required for normal induction of mutations by physical and chemical agents.</text>
</comment>
<organism evidence="18 19">
    <name type="scientific">Amphibalanus amphitrite</name>
    <name type="common">Striped barnacle</name>
    <name type="synonym">Balanus amphitrite</name>
    <dbReference type="NCBI Taxonomy" id="1232801"/>
    <lineage>
        <taxon>Eukaryota</taxon>
        <taxon>Metazoa</taxon>
        <taxon>Ecdysozoa</taxon>
        <taxon>Arthropoda</taxon>
        <taxon>Crustacea</taxon>
        <taxon>Multicrustacea</taxon>
        <taxon>Cirripedia</taxon>
        <taxon>Thoracica</taxon>
        <taxon>Thoracicalcarea</taxon>
        <taxon>Balanomorpha</taxon>
        <taxon>Balanoidea</taxon>
        <taxon>Balanidae</taxon>
        <taxon>Amphibalaninae</taxon>
        <taxon>Amphibalanus</taxon>
    </lineage>
</organism>
<gene>
    <name evidence="18" type="primary">Rev1_1</name>
    <name evidence="18" type="ORF">FJT64_002155</name>
</gene>
<keyword evidence="10 13" id="KW-0238">DNA-binding</keyword>
<dbReference type="InterPro" id="IPR043502">
    <property type="entry name" value="DNA/RNA_pol_sf"/>
</dbReference>
<dbReference type="InterPro" id="IPR017961">
    <property type="entry name" value="DNA_pol_Y-fam_little_finger"/>
</dbReference>
<comment type="caution">
    <text evidence="18">The sequence shown here is derived from an EMBL/GenBank/DDBJ whole genome shotgun (WGS) entry which is preliminary data.</text>
</comment>
<evidence type="ECO:0000256" key="3">
    <source>
        <dbReference type="ARBA" id="ARBA00020399"/>
    </source>
</evidence>
<dbReference type="InterPro" id="IPR001126">
    <property type="entry name" value="UmuC"/>
</dbReference>
<feature type="binding site" evidence="14">
    <location>
        <position position="484"/>
    </location>
    <ligand>
        <name>Mg(2+)</name>
        <dbReference type="ChEBI" id="CHEBI:18420"/>
        <label>1</label>
    </ligand>
</feature>
<dbReference type="PROSITE" id="PS50172">
    <property type="entry name" value="BRCT"/>
    <property type="match status" value="1"/>
</dbReference>
<proteinExistence type="inferred from homology"/>
<dbReference type="InterPro" id="IPR036775">
    <property type="entry name" value="DNA_pol_Y-fam_lit_finger_sf"/>
</dbReference>
<dbReference type="GO" id="GO:0017125">
    <property type="term" value="F:deoxycytidyl transferase activity"/>
    <property type="evidence" value="ECO:0007669"/>
    <property type="project" value="TreeGrafter"/>
</dbReference>
<evidence type="ECO:0000256" key="7">
    <source>
        <dbReference type="ARBA" id="ARBA00022723"/>
    </source>
</evidence>
<feature type="compositionally biased region" description="Gly residues" evidence="15">
    <location>
        <begin position="393"/>
        <end position="404"/>
    </location>
</feature>
<dbReference type="FunFam" id="3.30.1490.100:FF:000001">
    <property type="entry name" value="DNA repair protein REV1"/>
    <property type="match status" value="1"/>
</dbReference>
<dbReference type="SUPFAM" id="SSF52113">
    <property type="entry name" value="BRCT domain"/>
    <property type="match status" value="1"/>
</dbReference>
<dbReference type="CDD" id="cd17719">
    <property type="entry name" value="BRCT_Rev1"/>
    <property type="match status" value="1"/>
</dbReference>
<feature type="compositionally biased region" description="Acidic residues" evidence="15">
    <location>
        <begin position="169"/>
        <end position="179"/>
    </location>
</feature>
<evidence type="ECO:0000256" key="11">
    <source>
        <dbReference type="ARBA" id="ARBA00023204"/>
    </source>
</evidence>
<keyword evidence="5 13" id="KW-0808">Transferase</keyword>
<dbReference type="EMBL" id="VIIS01000481">
    <property type="protein sequence ID" value="KAF0308523.1"/>
    <property type="molecule type" value="Genomic_DNA"/>
</dbReference>
<dbReference type="PANTHER" id="PTHR45990">
    <property type="entry name" value="DNA REPAIR PROTEIN REV1"/>
    <property type="match status" value="1"/>
</dbReference>
<evidence type="ECO:0000259" key="17">
    <source>
        <dbReference type="PROSITE" id="PS50173"/>
    </source>
</evidence>
<comment type="subcellular location">
    <subcellularLocation>
        <location evidence="1 13">Nucleus</location>
    </subcellularLocation>
</comment>
<dbReference type="Proteomes" id="UP000440578">
    <property type="component" value="Unassembled WGS sequence"/>
</dbReference>
<dbReference type="InterPro" id="IPR001357">
    <property type="entry name" value="BRCT_dom"/>
</dbReference>
<dbReference type="PROSITE" id="PS50173">
    <property type="entry name" value="UMUC"/>
    <property type="match status" value="1"/>
</dbReference>
<keyword evidence="12 13" id="KW-0539">Nucleus</keyword>
<dbReference type="PANTHER" id="PTHR45990:SF1">
    <property type="entry name" value="DNA REPAIR PROTEIN REV1"/>
    <property type="match status" value="1"/>
</dbReference>
<dbReference type="SUPFAM" id="SSF56672">
    <property type="entry name" value="DNA/RNA polymerases"/>
    <property type="match status" value="1"/>
</dbReference>
<dbReference type="GO" id="GO:0005634">
    <property type="term" value="C:nucleus"/>
    <property type="evidence" value="ECO:0007669"/>
    <property type="project" value="UniProtKB-SubCell"/>
</dbReference>
<evidence type="ECO:0000256" key="2">
    <source>
        <dbReference type="ARBA" id="ARBA00010945"/>
    </source>
</evidence>
<evidence type="ECO:0000256" key="14">
    <source>
        <dbReference type="PIRSR" id="PIRSR036573-2"/>
    </source>
</evidence>
<evidence type="ECO:0000313" key="18">
    <source>
        <dbReference type="EMBL" id="KAF0308523.1"/>
    </source>
</evidence>
<dbReference type="InterPro" id="IPR038401">
    <property type="entry name" value="Rev1_C_sf"/>
</dbReference>
<name>A0A6A4WR65_AMPAM</name>
<dbReference type="Pfam" id="PF00533">
    <property type="entry name" value="BRCT"/>
    <property type="match status" value="1"/>
</dbReference>
<comment type="similarity">
    <text evidence="2 13">Belongs to the DNA polymerase type-Y family.</text>
</comment>
<sequence length="912" mass="97932">MAGRGCGKRRYGETGFEAWGGYMEAKKSKLENQFDNMPDKNKEGIFKNISIFVNGLTEPPAAELKQLMHHNGGTYHHYYRSRGERATTHIIASNLPHAKLKQHQRKLVVRPEWITESLSAGRLLDYRQYLLLPPENPLLSCMGAASTSKADGGAHVSSEVAGIGAGAEPDYDDDDEDCESFPPDSSSDDDEVGQKSDPEPIADNGDECDDSAEAIEAAGPSTAVPSAANSAPAPPTDRSPVKRAGQPNFLQEFYQKSRLHHISEMKALFRDYVARLQDAPDDGYPERARLLEWSRQRDQSSGQTTERDGDDEEDMEREPAGEDPLTAGDATVIAHVDMDCFFVSVGLRSRPELRGRPVAVTHSRGGAEPAVRPGEDRAAEADAYRARRSGKSAGEGGGGSGAGGKEPSWMAGGLHGSMAEIASCSYEARAAGVKNGMFMGAALKLCPDLQTIPYDFAAYREVALAMYDTVCGLTRRVQAVSCDELFADCSELLRQTGVSPLRLAEYIRHAVRRETGCPASVGLGPNILLARLATSRAKPDGQFHVPAGRAAEFMLDQRVRDLPGVGRTTAEQLHRLGANSCRQLQRLELAQLQRHLGPRTGRQLHEFCRGIDTRAVTPHAPRRSVSAEVNYGIRFGGAAEMTSFVNELCAELQSRMTAAAFLADSVTVKVMVRAAGAPTETAKFMGHGVCDTLSRSGRLATPTDRLETLRREVTALLAALHVPPSEVRGLGLQAGRTAATAARGKPPAAASVTTAPPPPPQQPAQTSAVVYSAEEAARLVGGVDQPVERPPLPPVPTFCGTADLSCIRRLVVEWLGSGPRPEREDEAALAVYLSALVDARLLEAARGLLVLMGRRLTADGPPQWLEALQRLTETVQRRVGAIHGGMLSLPALPRPRANVTTATSAAAVVTAV</sequence>
<evidence type="ECO:0000256" key="5">
    <source>
        <dbReference type="ARBA" id="ARBA00022679"/>
    </source>
</evidence>
<dbReference type="GO" id="GO:0006281">
    <property type="term" value="P:DNA repair"/>
    <property type="evidence" value="ECO:0007669"/>
    <property type="project" value="UniProtKB-KW"/>
</dbReference>
<dbReference type="SMART" id="SM00292">
    <property type="entry name" value="BRCT"/>
    <property type="match status" value="1"/>
</dbReference>
<dbReference type="Gene3D" id="1.20.58.1280">
    <property type="entry name" value="DNA repair protein Rev1, C-terminal domain"/>
    <property type="match status" value="1"/>
</dbReference>
<dbReference type="Gene3D" id="3.30.1490.100">
    <property type="entry name" value="DNA polymerase, Y-family, little finger domain"/>
    <property type="match status" value="1"/>
</dbReference>
<evidence type="ECO:0000256" key="13">
    <source>
        <dbReference type="PIRNR" id="PIRNR036573"/>
    </source>
</evidence>
<feature type="region of interest" description="Disordered" evidence="15">
    <location>
        <begin position="736"/>
        <end position="765"/>
    </location>
</feature>
<dbReference type="GO" id="GO:0003887">
    <property type="term" value="F:DNA-directed DNA polymerase activity"/>
    <property type="evidence" value="ECO:0007669"/>
    <property type="project" value="InterPro"/>
</dbReference>
<feature type="binding site" evidence="14">
    <location>
        <position position="337"/>
    </location>
    <ligand>
        <name>Mg(2+)</name>
        <dbReference type="ChEBI" id="CHEBI:18420"/>
        <label>1</label>
    </ligand>
</feature>
<dbReference type="Pfam" id="PF11799">
    <property type="entry name" value="IMS_C"/>
    <property type="match status" value="1"/>
</dbReference>
<dbReference type="FunFam" id="3.40.50.10190:FF:000011">
    <property type="entry name" value="DNA repair protein REV1"/>
    <property type="match status" value="1"/>
</dbReference>
<feature type="domain" description="UmuC" evidence="17">
    <location>
        <begin position="333"/>
        <end position="566"/>
    </location>
</feature>
<keyword evidence="6 13" id="KW-0548">Nucleotidyltransferase</keyword>
<feature type="compositionally biased region" description="Low complexity" evidence="15">
    <location>
        <begin position="220"/>
        <end position="231"/>
    </location>
</feature>
<keyword evidence="8 13" id="KW-0227">DNA damage</keyword>
<dbReference type="Gene3D" id="3.30.70.270">
    <property type="match status" value="2"/>
</dbReference>
<dbReference type="InterPro" id="IPR053848">
    <property type="entry name" value="IMS_HHH_1"/>
</dbReference>
<keyword evidence="11 13" id="KW-0234">DNA repair</keyword>
<protein>
    <recommendedName>
        <fullName evidence="3 13">DNA repair protein REV1</fullName>
        <ecNumber evidence="13">2.7.7.-</ecNumber>
    </recommendedName>
</protein>
<comment type="cofactor">
    <cofactor evidence="14">
        <name>Mg(2+)</name>
        <dbReference type="ChEBI" id="CHEBI:18420"/>
    </cofactor>
    <text evidence="14">Binds 2 magnesium ions.</text>
</comment>
<evidence type="ECO:0000256" key="10">
    <source>
        <dbReference type="ARBA" id="ARBA00023125"/>
    </source>
</evidence>
<dbReference type="OrthoDB" id="427711at2759"/>
<evidence type="ECO:0000256" key="15">
    <source>
        <dbReference type="SAM" id="MobiDB-lite"/>
    </source>
</evidence>
<dbReference type="Gene3D" id="1.10.150.20">
    <property type="entry name" value="5' to 3' exonuclease, C-terminal subdomain"/>
    <property type="match status" value="1"/>
</dbReference>
<feature type="region of interest" description="Disordered" evidence="15">
    <location>
        <begin position="356"/>
        <end position="409"/>
    </location>
</feature>
<evidence type="ECO:0000259" key="16">
    <source>
        <dbReference type="PROSITE" id="PS50172"/>
    </source>
</evidence>
<dbReference type="InterPro" id="IPR043128">
    <property type="entry name" value="Rev_trsase/Diguanyl_cyclase"/>
</dbReference>
<evidence type="ECO:0000256" key="8">
    <source>
        <dbReference type="ARBA" id="ARBA00022763"/>
    </source>
</evidence>
<keyword evidence="4 13" id="KW-0237">DNA synthesis</keyword>
<dbReference type="EC" id="2.7.7.-" evidence="13"/>
<evidence type="ECO:0000256" key="9">
    <source>
        <dbReference type="ARBA" id="ARBA00022842"/>
    </source>
</evidence>
<dbReference type="Pfam" id="PF21999">
    <property type="entry name" value="IMS_HHH_1"/>
    <property type="match status" value="1"/>
</dbReference>
<feature type="binding site" evidence="14">
    <location>
        <position position="483"/>
    </location>
    <ligand>
        <name>Mg(2+)</name>
        <dbReference type="ChEBI" id="CHEBI:18420"/>
        <label>1</label>
    </ligand>
</feature>
<dbReference type="GO" id="GO:0003684">
    <property type="term" value="F:damaged DNA binding"/>
    <property type="evidence" value="ECO:0007669"/>
    <property type="project" value="UniProtKB-UniRule"/>
</dbReference>
<evidence type="ECO:0000256" key="4">
    <source>
        <dbReference type="ARBA" id="ARBA00022634"/>
    </source>
</evidence>
<dbReference type="InterPro" id="IPR012112">
    <property type="entry name" value="REV1"/>
</dbReference>
<dbReference type="GO" id="GO:0070987">
    <property type="term" value="P:error-free translesion synthesis"/>
    <property type="evidence" value="ECO:0007669"/>
    <property type="project" value="TreeGrafter"/>
</dbReference>
<dbReference type="GO" id="GO:0042276">
    <property type="term" value="P:error-prone translesion synthesis"/>
    <property type="evidence" value="ECO:0007669"/>
    <property type="project" value="InterPro"/>
</dbReference>
<dbReference type="InterPro" id="IPR031991">
    <property type="entry name" value="Rev1_C"/>
</dbReference>